<keyword evidence="3" id="KW-0997">Cell inner membrane</keyword>
<evidence type="ECO:0000256" key="5">
    <source>
        <dbReference type="ARBA" id="ARBA00022989"/>
    </source>
</evidence>
<dbReference type="GO" id="GO:0005886">
    <property type="term" value="C:plasma membrane"/>
    <property type="evidence" value="ECO:0007669"/>
    <property type="project" value="UniProtKB-SubCell"/>
</dbReference>
<evidence type="ECO:0000256" key="4">
    <source>
        <dbReference type="ARBA" id="ARBA00022692"/>
    </source>
</evidence>
<protein>
    <submittedName>
        <fullName evidence="10">Threonine/serine exporter</fullName>
    </submittedName>
</protein>
<keyword evidence="11" id="KW-1185">Reference proteome</keyword>
<feature type="transmembrane region" description="Helical" evidence="8">
    <location>
        <begin position="126"/>
        <end position="148"/>
    </location>
</feature>
<sequence>MNAASWWLELWAAPAALGFAVLFNVPPRTLLPACLLAIAGHTARRAMMVAGSDIVLATLVAALLIGVAAGWWGRRTRQVSEVYSVCAAIPLVPGVSMYKAAQALLGIASVETSVGGEAFLLDAGVYAVKAVMIMLALAIGIAAPMLLWPRR</sequence>
<proteinExistence type="inferred from homology"/>
<dbReference type="InterPro" id="IPR024528">
    <property type="entry name" value="ThrE_2"/>
</dbReference>
<feature type="domain" description="Threonine/Serine exporter ThrE" evidence="9">
    <location>
        <begin position="11"/>
        <end position="145"/>
    </location>
</feature>
<feature type="transmembrane region" description="Helical" evidence="8">
    <location>
        <begin position="46"/>
        <end position="72"/>
    </location>
</feature>
<evidence type="ECO:0000256" key="1">
    <source>
        <dbReference type="ARBA" id="ARBA00004651"/>
    </source>
</evidence>
<evidence type="ECO:0000256" key="7">
    <source>
        <dbReference type="ARBA" id="ARBA00034125"/>
    </source>
</evidence>
<evidence type="ECO:0000313" key="10">
    <source>
        <dbReference type="EMBL" id="TJZ77459.1"/>
    </source>
</evidence>
<keyword evidence="5 8" id="KW-1133">Transmembrane helix</keyword>
<name>A0A4U0Q884_9NEIS</name>
<evidence type="ECO:0000259" key="9">
    <source>
        <dbReference type="Pfam" id="PF12821"/>
    </source>
</evidence>
<evidence type="ECO:0000256" key="2">
    <source>
        <dbReference type="ARBA" id="ARBA00022475"/>
    </source>
</evidence>
<dbReference type="GO" id="GO:0015744">
    <property type="term" value="P:succinate transport"/>
    <property type="evidence" value="ECO:0007669"/>
    <property type="project" value="TreeGrafter"/>
</dbReference>
<keyword evidence="6 8" id="KW-0472">Membrane</keyword>
<comment type="subcellular location">
    <subcellularLocation>
        <location evidence="1">Cell membrane</location>
        <topology evidence="1">Multi-pass membrane protein</topology>
    </subcellularLocation>
</comment>
<comment type="caution">
    <text evidence="10">The sequence shown here is derived from an EMBL/GenBank/DDBJ whole genome shotgun (WGS) entry which is preliminary data.</text>
</comment>
<dbReference type="Pfam" id="PF12821">
    <property type="entry name" value="ThrE_2"/>
    <property type="match status" value="1"/>
</dbReference>
<dbReference type="InterPro" id="IPR050539">
    <property type="entry name" value="ThrE_Dicarb/AminoAcid_Exp"/>
</dbReference>
<dbReference type="RefSeq" id="WP_136771935.1">
    <property type="nucleotide sequence ID" value="NZ_CP156074.1"/>
</dbReference>
<feature type="transmembrane region" description="Helical" evidence="8">
    <location>
        <begin position="6"/>
        <end position="25"/>
    </location>
</feature>
<evidence type="ECO:0000313" key="11">
    <source>
        <dbReference type="Proteomes" id="UP000310016"/>
    </source>
</evidence>
<keyword evidence="2" id="KW-1003">Cell membrane</keyword>
<dbReference type="EMBL" id="SUMF01000002">
    <property type="protein sequence ID" value="TJZ77459.1"/>
    <property type="molecule type" value="Genomic_DNA"/>
</dbReference>
<dbReference type="Proteomes" id="UP000310016">
    <property type="component" value="Unassembled WGS sequence"/>
</dbReference>
<dbReference type="OrthoDB" id="9810047at2"/>
<evidence type="ECO:0000256" key="6">
    <source>
        <dbReference type="ARBA" id="ARBA00023136"/>
    </source>
</evidence>
<gene>
    <name evidence="10" type="ORF">FAZ21_03740</name>
</gene>
<reference evidence="10 11" key="1">
    <citation type="submission" date="2019-04" db="EMBL/GenBank/DDBJ databases">
        <title>Chitiniphilus eburnea sp. nov., a novel chitinolytic bacterium isolated from aquaculture sludge.</title>
        <authorList>
            <person name="Sheng M."/>
        </authorList>
    </citation>
    <scope>NUCLEOTIDE SEQUENCE [LARGE SCALE GENOMIC DNA]</scope>
    <source>
        <strain evidence="10 11">HX-2-15</strain>
    </source>
</reference>
<evidence type="ECO:0000256" key="8">
    <source>
        <dbReference type="SAM" id="Phobius"/>
    </source>
</evidence>
<comment type="similarity">
    <text evidence="7">Belongs to the ThrE exporter (TC 2.A.79) family.</text>
</comment>
<dbReference type="PANTHER" id="PTHR34390">
    <property type="entry name" value="UPF0442 PROTEIN YJJB-RELATED"/>
    <property type="match status" value="1"/>
</dbReference>
<accession>A0A4U0Q884</accession>
<organism evidence="10 11">
    <name type="scientific">Chitiniphilus eburneus</name>
    <dbReference type="NCBI Taxonomy" id="2571148"/>
    <lineage>
        <taxon>Bacteria</taxon>
        <taxon>Pseudomonadati</taxon>
        <taxon>Pseudomonadota</taxon>
        <taxon>Betaproteobacteria</taxon>
        <taxon>Neisseriales</taxon>
        <taxon>Chitinibacteraceae</taxon>
        <taxon>Chitiniphilus</taxon>
    </lineage>
</organism>
<dbReference type="AlphaFoldDB" id="A0A4U0Q884"/>
<keyword evidence="4 8" id="KW-0812">Transmembrane</keyword>
<dbReference type="PANTHER" id="PTHR34390:SF1">
    <property type="entry name" value="SUCCINATE TRANSPORTER SUBUNIT YJJB-RELATED"/>
    <property type="match status" value="1"/>
</dbReference>
<evidence type="ECO:0000256" key="3">
    <source>
        <dbReference type="ARBA" id="ARBA00022519"/>
    </source>
</evidence>